<dbReference type="RefSeq" id="WP_009379545.1">
    <property type="nucleotide sequence ID" value="NZ_CAACXN010000015.1"/>
</dbReference>
<reference evidence="1 4" key="1">
    <citation type="submission" date="2017-04" db="EMBL/GenBank/DDBJ databases">
        <title>Kefir bacterial isolates.</title>
        <authorList>
            <person name="Kim Y."/>
            <person name="Blasche S."/>
            <person name="Patil K.R."/>
        </authorList>
    </citation>
    <scope>NUCLEOTIDE SEQUENCE [LARGE SCALE GENOMIC DNA]</scope>
    <source>
        <strain evidence="1 4">OG2</strain>
    </source>
</reference>
<dbReference type="KEGG" id="bcau:I6G59_17090"/>
<dbReference type="Proteomes" id="UP000386281">
    <property type="component" value="Unassembled WGS sequence"/>
</dbReference>
<evidence type="ECO:0000313" key="6">
    <source>
        <dbReference type="Proteomes" id="UP000594979"/>
    </source>
</evidence>
<dbReference type="GeneID" id="99773626"/>
<dbReference type="Proteomes" id="UP000594979">
    <property type="component" value="Chromosome"/>
</dbReference>
<sequence length="195" mass="20459">MRINKKSVVAGGAAVALLVGGGLTFARWYDEASLGQDAAAVQSGVLNFAIDNLSCQWADGGDNVAPGDAIVPGDTMQCTGSSKVVTNIKGKNLKATLSAVPTGDLAKLVDDEFAVLKTTVNGSTSPLALTAADDGATFDVGFSIYFKEFKDSQDNSLNRENPGTDSAQWWGKDKQASDFSFNTGDVKLRLVQSDR</sequence>
<dbReference type="EMBL" id="NCWY01000006">
    <property type="protein sequence ID" value="PAK95841.1"/>
    <property type="molecule type" value="Genomic_DNA"/>
</dbReference>
<evidence type="ECO:0000313" key="1">
    <source>
        <dbReference type="EMBL" id="PAK95841.1"/>
    </source>
</evidence>
<gene>
    <name evidence="1" type="ORF">B8X04_08855</name>
    <name evidence="2" type="ORF">I6G59_17090</name>
    <name evidence="3" type="ORF">NCTC12391_02300</name>
</gene>
<evidence type="ECO:0000313" key="4">
    <source>
        <dbReference type="Proteomes" id="UP000216867"/>
    </source>
</evidence>
<evidence type="ECO:0000313" key="2">
    <source>
        <dbReference type="EMBL" id="QPS33613.1"/>
    </source>
</evidence>
<reference evidence="3 5" key="2">
    <citation type="submission" date="2019-02" db="EMBL/GenBank/DDBJ databases">
        <authorList>
            <consortium name="Pathogen Informatics"/>
        </authorList>
    </citation>
    <scope>NUCLEOTIDE SEQUENCE [LARGE SCALE GENOMIC DNA]</scope>
    <source>
        <strain evidence="3 5">3012STDY7078520</strain>
    </source>
</reference>
<proteinExistence type="predicted"/>
<evidence type="ECO:0000313" key="3">
    <source>
        <dbReference type="EMBL" id="VEW14141.1"/>
    </source>
</evidence>
<dbReference type="Proteomes" id="UP000216867">
    <property type="component" value="Unassembled WGS sequence"/>
</dbReference>
<dbReference type="EMBL" id="CAACXN010000015">
    <property type="protein sequence ID" value="VEW14141.1"/>
    <property type="molecule type" value="Genomic_DNA"/>
</dbReference>
<dbReference type="AlphaFoldDB" id="A0A269ZE35"/>
<protein>
    <submittedName>
        <fullName evidence="3">Alternate signal-mediated exported protein, RER_14450 family</fullName>
    </submittedName>
</protein>
<organism evidence="1 4">
    <name type="scientific">Brevibacterium casei</name>
    <dbReference type="NCBI Taxonomy" id="33889"/>
    <lineage>
        <taxon>Bacteria</taxon>
        <taxon>Bacillati</taxon>
        <taxon>Actinomycetota</taxon>
        <taxon>Actinomycetes</taxon>
        <taxon>Micrococcales</taxon>
        <taxon>Brevibacteriaceae</taxon>
        <taxon>Brevibacterium</taxon>
    </lineage>
</organism>
<dbReference type="EMBL" id="CP065682">
    <property type="protein sequence ID" value="QPS33613.1"/>
    <property type="molecule type" value="Genomic_DNA"/>
</dbReference>
<name>A0A269ZE35_9MICO</name>
<evidence type="ECO:0000313" key="5">
    <source>
        <dbReference type="Proteomes" id="UP000386281"/>
    </source>
</evidence>
<accession>A0A269ZE35</accession>
<reference evidence="2 6" key="3">
    <citation type="submission" date="2020-12" db="EMBL/GenBank/DDBJ databases">
        <title>FDA dAtabase for Regulatory Grade micrObial Sequences (FDA-ARGOS): Supporting development and validation of Infectious Disease Dx tests.</title>
        <authorList>
            <person name="Sproer C."/>
            <person name="Gronow S."/>
            <person name="Severitt S."/>
            <person name="Schroder I."/>
            <person name="Tallon L."/>
            <person name="Sadzewicz L."/>
            <person name="Zhao X."/>
            <person name="Boylan J."/>
            <person name="Ott S."/>
            <person name="Bowen H."/>
            <person name="Vavikolanu K."/>
            <person name="Mehta A."/>
            <person name="Aluvathingal J."/>
            <person name="Nadendla S."/>
            <person name="Lowell S."/>
            <person name="Myers T."/>
            <person name="Yan Y."/>
            <person name="Sichtig H."/>
        </authorList>
    </citation>
    <scope>NUCLEOTIDE SEQUENCE [LARGE SCALE GENOMIC DNA]</scope>
    <source>
        <strain evidence="2 6">FDAARGOS_902</strain>
    </source>
</reference>